<feature type="transmembrane region" description="Helical" evidence="8">
    <location>
        <begin position="282"/>
        <end position="302"/>
    </location>
</feature>
<dbReference type="OrthoDB" id="9790355at2"/>
<evidence type="ECO:0000256" key="6">
    <source>
        <dbReference type="ARBA" id="ARBA00022989"/>
    </source>
</evidence>
<sequence>MADQLPNLIEEVVACDDLLQDTGIANSIAASDPESLALLLESVPLEPRLISWQQVPNAKKLDVLVEMRGDPRTTVIESTPKEEWEIIFQNVDAEQLLEISDTLPSDLLEIALAAMGKQQRQFFQDASQYKDEQIGHWLNHELLVLPTNAKVRDGLRLLRRELPDTTECIFLLNRAGQFSAAVKLSSLFGEPDHLPLVDLSEDYISVVKADQDAVQAAREVQTSGYISLPVVDDGNKLLGRVDIVTACELVNENYERQIMSSAGMDEDEDLFSSVPTSAKKRAIWLGINLMTAFLASWFIGLFEATLQEVVALAILMPVVASMGGIAGSQTLTLIVRGLALGQVTKSNRKALLDKELKVGILNGFIWAFVVGAIAYLWFDSSLLGVVIGIAILLNIIAAAITGVILPLILSRLKIDPALSGSVILTTVTDIVGFVAFLGLGSIFLL</sequence>
<keyword evidence="6 8" id="KW-1133">Transmembrane helix</keyword>
<dbReference type="PANTHER" id="PTHR41394">
    <property type="entry name" value="MAGNESIUM TRANSPORTER MGTE"/>
    <property type="match status" value="1"/>
</dbReference>
<keyword evidence="7 8" id="KW-0472">Membrane</keyword>
<dbReference type="Gene3D" id="1.20.50.50">
    <property type="match status" value="1"/>
</dbReference>
<dbReference type="InterPro" id="IPR036739">
    <property type="entry name" value="SLC41_membr_dom_sf"/>
</dbReference>
<name>H5TEE1_9ALTE</name>
<feature type="transmembrane region" description="Helical" evidence="8">
    <location>
        <begin position="356"/>
        <end position="378"/>
    </location>
</feature>
<protein>
    <submittedName>
        <fullName evidence="10">Magnesium transporter</fullName>
    </submittedName>
</protein>
<dbReference type="Gene3D" id="1.10.357.20">
    <property type="entry name" value="SLC41 divalent cation transporters, integral membrane domain"/>
    <property type="match status" value="1"/>
</dbReference>
<evidence type="ECO:0000256" key="1">
    <source>
        <dbReference type="ARBA" id="ARBA00004141"/>
    </source>
</evidence>
<dbReference type="Proteomes" id="UP000053586">
    <property type="component" value="Unassembled WGS sequence"/>
</dbReference>
<dbReference type="GO" id="GO:0008324">
    <property type="term" value="F:monoatomic cation transmembrane transporter activity"/>
    <property type="evidence" value="ECO:0007669"/>
    <property type="project" value="InterPro"/>
</dbReference>
<evidence type="ECO:0000259" key="9">
    <source>
        <dbReference type="SMART" id="SM00924"/>
    </source>
</evidence>
<keyword evidence="5" id="KW-0460">Magnesium</keyword>
<dbReference type="RefSeq" id="WP_006007069.1">
    <property type="nucleotide sequence ID" value="NZ_BAET01000031.1"/>
</dbReference>
<evidence type="ECO:0000256" key="7">
    <source>
        <dbReference type="ARBA" id="ARBA00023136"/>
    </source>
</evidence>
<dbReference type="Pfam" id="PF01769">
    <property type="entry name" value="MgtE"/>
    <property type="match status" value="1"/>
</dbReference>
<dbReference type="PANTHER" id="PTHR41394:SF5">
    <property type="entry name" value="SLC41A_MGTE INTEGRAL MEMBRANE DOMAIN-CONTAINING PROTEIN"/>
    <property type="match status" value="1"/>
</dbReference>
<evidence type="ECO:0000256" key="5">
    <source>
        <dbReference type="ARBA" id="ARBA00022842"/>
    </source>
</evidence>
<dbReference type="GO" id="GO:0016020">
    <property type="term" value="C:membrane"/>
    <property type="evidence" value="ECO:0007669"/>
    <property type="project" value="UniProtKB-SubCell"/>
</dbReference>
<keyword evidence="11" id="KW-1185">Reference proteome</keyword>
<comment type="caution">
    <text evidence="10">The sequence shown here is derived from an EMBL/GenBank/DDBJ whole genome shotgun (WGS) entry which is preliminary data.</text>
</comment>
<dbReference type="Gene3D" id="3.10.580.10">
    <property type="entry name" value="CBS-domain"/>
    <property type="match status" value="1"/>
</dbReference>
<dbReference type="InterPro" id="IPR006667">
    <property type="entry name" value="SLC41_membr_dom"/>
</dbReference>
<feature type="domain" description="Magnesium transporter MgtE intracellular" evidence="9">
    <location>
        <begin position="31"/>
        <end position="134"/>
    </location>
</feature>
<keyword evidence="4 8" id="KW-0812">Transmembrane</keyword>
<feature type="transmembrane region" description="Helical" evidence="8">
    <location>
        <begin position="384"/>
        <end position="409"/>
    </location>
</feature>
<evidence type="ECO:0000256" key="4">
    <source>
        <dbReference type="ARBA" id="ARBA00022692"/>
    </source>
</evidence>
<reference evidence="10 11" key="1">
    <citation type="journal article" date="2012" name="J. Bacteriol.">
        <title>Genome sequence of proteorhodopsin-containing sea ice bacterium Glaciecola punicea ACAM 611T.</title>
        <authorList>
            <person name="Qin Q.-L."/>
            <person name="Xie B.-B."/>
            <person name="Shu Y.-L."/>
            <person name="Rong J.-C."/>
            <person name="Zhao D.-L."/>
            <person name="Zhang X.-Y."/>
            <person name="Chen X.-L."/>
            <person name="Zhou B.-C."/>
            <person name="Zhanga Y.-Z."/>
        </authorList>
    </citation>
    <scope>NUCLEOTIDE SEQUENCE [LARGE SCALE GENOMIC DNA]</scope>
    <source>
        <strain evidence="10 11">ACAM 611</strain>
    </source>
</reference>
<dbReference type="STRING" id="56804.BAE46_04800"/>
<reference evidence="10 11" key="2">
    <citation type="journal article" date="2017" name="Antonie Van Leeuwenhoek">
        <title>Rhizobium rhizosphaerae sp. nov., a novel species isolated from rice rhizosphere.</title>
        <authorList>
            <person name="Zhao J.J."/>
            <person name="Zhang J."/>
            <person name="Zhang R.J."/>
            <person name="Zhang C.W."/>
            <person name="Yin H.Q."/>
            <person name="Zhang X.X."/>
        </authorList>
    </citation>
    <scope>NUCLEOTIDE SEQUENCE [LARGE SCALE GENOMIC DNA]</scope>
    <source>
        <strain evidence="10 11">ACAM 611</strain>
    </source>
</reference>
<feature type="transmembrane region" description="Helical" evidence="8">
    <location>
        <begin position="421"/>
        <end position="444"/>
    </location>
</feature>
<proteinExistence type="inferred from homology"/>
<evidence type="ECO:0000256" key="2">
    <source>
        <dbReference type="ARBA" id="ARBA00009749"/>
    </source>
</evidence>
<dbReference type="InterPro" id="IPR006668">
    <property type="entry name" value="Mg_transptr_MgtE_intracell_dom"/>
</dbReference>
<dbReference type="Pfam" id="PF03448">
    <property type="entry name" value="MgtE_N"/>
    <property type="match status" value="1"/>
</dbReference>
<evidence type="ECO:0000256" key="3">
    <source>
        <dbReference type="ARBA" id="ARBA00022448"/>
    </source>
</evidence>
<dbReference type="SUPFAM" id="SSF161093">
    <property type="entry name" value="MgtE membrane domain-like"/>
    <property type="match status" value="1"/>
</dbReference>
<keyword evidence="3" id="KW-0813">Transport</keyword>
<evidence type="ECO:0000256" key="8">
    <source>
        <dbReference type="SAM" id="Phobius"/>
    </source>
</evidence>
<dbReference type="InterPro" id="IPR046342">
    <property type="entry name" value="CBS_dom_sf"/>
</dbReference>
<dbReference type="AlphaFoldDB" id="H5TEE1"/>
<accession>H5TEE1</accession>
<dbReference type="SUPFAM" id="SSF158791">
    <property type="entry name" value="MgtE N-terminal domain-like"/>
    <property type="match status" value="1"/>
</dbReference>
<feature type="transmembrane region" description="Helical" evidence="8">
    <location>
        <begin position="314"/>
        <end position="335"/>
    </location>
</feature>
<evidence type="ECO:0000313" key="10">
    <source>
        <dbReference type="EMBL" id="GAB56668.1"/>
    </source>
</evidence>
<comment type="similarity">
    <text evidence="2">Belongs to the SLC41A transporter family.</text>
</comment>
<dbReference type="EMBL" id="BAET01000031">
    <property type="protein sequence ID" value="GAB56668.1"/>
    <property type="molecule type" value="Genomic_DNA"/>
</dbReference>
<evidence type="ECO:0000313" key="11">
    <source>
        <dbReference type="Proteomes" id="UP000053586"/>
    </source>
</evidence>
<gene>
    <name evidence="10" type="primary">mgtE</name>
    <name evidence="10" type="ORF">GPUN_2553</name>
</gene>
<dbReference type="SUPFAM" id="SSF54631">
    <property type="entry name" value="CBS-domain pair"/>
    <property type="match status" value="1"/>
</dbReference>
<dbReference type="SMART" id="SM00924">
    <property type="entry name" value="MgtE_N"/>
    <property type="match status" value="1"/>
</dbReference>
<comment type="subcellular location">
    <subcellularLocation>
        <location evidence="1">Membrane</location>
        <topology evidence="1">Multi-pass membrane protein</topology>
    </subcellularLocation>
</comment>
<organism evidence="10 11">
    <name type="scientific">Glaciecola punicea ACAM 611</name>
    <dbReference type="NCBI Taxonomy" id="1121923"/>
    <lineage>
        <taxon>Bacteria</taxon>
        <taxon>Pseudomonadati</taxon>
        <taxon>Pseudomonadota</taxon>
        <taxon>Gammaproteobacteria</taxon>
        <taxon>Alteromonadales</taxon>
        <taxon>Alteromonadaceae</taxon>
        <taxon>Glaciecola</taxon>
    </lineage>
</organism>
<dbReference type="eggNOG" id="COG2239">
    <property type="taxonomic scope" value="Bacteria"/>
</dbReference>